<protein>
    <submittedName>
        <fullName evidence="2">Uncharacterized protein</fullName>
    </submittedName>
</protein>
<feature type="region of interest" description="Disordered" evidence="1">
    <location>
        <begin position="1"/>
        <end position="56"/>
    </location>
</feature>
<accession>A0AAE3NN80</accession>
<feature type="compositionally biased region" description="Basic residues" evidence="1">
    <location>
        <begin position="36"/>
        <end position="46"/>
    </location>
</feature>
<keyword evidence="3" id="KW-1185">Reference proteome</keyword>
<dbReference type="AlphaFoldDB" id="A0AAE3NN80"/>
<reference evidence="2" key="1">
    <citation type="submission" date="2023-03" db="EMBL/GenBank/DDBJ databases">
        <title>Multiphase analysis and comparison of six strains from genera Psychromarinibacter, Lutimaribacter, and Maritimibacter, including a novel species: Psychromarinibacter sediminicola sp. nov.</title>
        <authorList>
            <person name="Wang Y.-H."/>
            <person name="Ye M.-Q."/>
            <person name="Du Z.-J."/>
        </authorList>
    </citation>
    <scope>NUCLEOTIDE SEQUENCE</scope>
    <source>
        <strain evidence="2">C21-152</strain>
    </source>
</reference>
<feature type="compositionally biased region" description="Basic and acidic residues" evidence="1">
    <location>
        <begin position="11"/>
        <end position="23"/>
    </location>
</feature>
<feature type="compositionally biased region" description="Basic and acidic residues" evidence="1">
    <location>
        <begin position="47"/>
        <end position="56"/>
    </location>
</feature>
<sequence length="56" mass="6712">MTATRTSPRPTWEERRRNPHRAEPPAPRLVAAPKARPGRRRFRLFRRREVADPRNL</sequence>
<name>A0AAE3NN80_9RHOB</name>
<organism evidence="2 3">
    <name type="scientific">Psychromarinibacter sediminicola</name>
    <dbReference type="NCBI Taxonomy" id="3033385"/>
    <lineage>
        <taxon>Bacteria</taxon>
        <taxon>Pseudomonadati</taxon>
        <taxon>Pseudomonadota</taxon>
        <taxon>Alphaproteobacteria</taxon>
        <taxon>Rhodobacterales</taxon>
        <taxon>Paracoccaceae</taxon>
        <taxon>Psychromarinibacter</taxon>
    </lineage>
</organism>
<gene>
    <name evidence="2" type="ORF">P1J78_10030</name>
</gene>
<dbReference type="EMBL" id="JARGYC010000021">
    <property type="protein sequence ID" value="MDF0601068.1"/>
    <property type="molecule type" value="Genomic_DNA"/>
</dbReference>
<proteinExistence type="predicted"/>
<evidence type="ECO:0000313" key="3">
    <source>
        <dbReference type="Proteomes" id="UP001220964"/>
    </source>
</evidence>
<comment type="caution">
    <text evidence="2">The sequence shown here is derived from an EMBL/GenBank/DDBJ whole genome shotgun (WGS) entry which is preliminary data.</text>
</comment>
<evidence type="ECO:0000313" key="2">
    <source>
        <dbReference type="EMBL" id="MDF0601068.1"/>
    </source>
</evidence>
<dbReference type="RefSeq" id="WP_275567208.1">
    <property type="nucleotide sequence ID" value="NZ_JARGYC010000021.1"/>
</dbReference>
<dbReference type="Proteomes" id="UP001220964">
    <property type="component" value="Unassembled WGS sequence"/>
</dbReference>
<evidence type="ECO:0000256" key="1">
    <source>
        <dbReference type="SAM" id="MobiDB-lite"/>
    </source>
</evidence>